<dbReference type="Proteomes" id="UP001562357">
    <property type="component" value="Unassembled WGS sequence"/>
</dbReference>
<evidence type="ECO:0008006" key="3">
    <source>
        <dbReference type="Google" id="ProtNLM"/>
    </source>
</evidence>
<gene>
    <name evidence="1" type="primary">g6292</name>
    <name evidence="1" type="ORF">EsDP_00006292</name>
</gene>
<name>A0ABQ0CX66_9HYPO</name>
<accession>A0ABQ0CX66</accession>
<dbReference type="EMBL" id="BAAFGZ010000350">
    <property type="protein sequence ID" value="GAB0138045.1"/>
    <property type="molecule type" value="Genomic_DNA"/>
</dbReference>
<evidence type="ECO:0000313" key="2">
    <source>
        <dbReference type="Proteomes" id="UP001562357"/>
    </source>
</evidence>
<protein>
    <recommendedName>
        <fullName evidence="3">Transposase</fullName>
    </recommendedName>
</protein>
<proteinExistence type="predicted"/>
<comment type="caution">
    <text evidence="1">The sequence shown here is derived from an EMBL/GenBank/DDBJ whole genome shotgun (WGS) entry which is preliminary data.</text>
</comment>
<reference evidence="2" key="1">
    <citation type="submission" date="2024-06" db="EMBL/GenBank/DDBJ databases">
        <title>Draft Genome Sequences of Epichloe bromicola Strains Isolated from Elymus ciliaris.</title>
        <authorList>
            <consortium name="Epichloe bromicola genome sequencing consortium"/>
            <person name="Miura A."/>
            <person name="Imano S."/>
            <person name="Ashida A."/>
            <person name="Sato I."/>
            <person name="Chiba S."/>
            <person name="Tanaka A."/>
            <person name="Camagna M."/>
            <person name="Takemoto D."/>
        </authorList>
    </citation>
    <scope>NUCLEOTIDE SEQUENCE [LARGE SCALE GENOMIC DNA]</scope>
    <source>
        <strain evidence="2">DP</strain>
    </source>
</reference>
<organism evidence="1 2">
    <name type="scientific">Epichloe bromicola</name>
    <dbReference type="NCBI Taxonomy" id="79588"/>
    <lineage>
        <taxon>Eukaryota</taxon>
        <taxon>Fungi</taxon>
        <taxon>Dikarya</taxon>
        <taxon>Ascomycota</taxon>
        <taxon>Pezizomycotina</taxon>
        <taxon>Sordariomycetes</taxon>
        <taxon>Hypocreomycetidae</taxon>
        <taxon>Hypocreales</taxon>
        <taxon>Clavicipitaceae</taxon>
        <taxon>Epichloe</taxon>
    </lineage>
</organism>
<sequence length="262" mass="29160">MHKRLSQRSQGDLWIMNIVSDTMIDGGSSLMERGKTLLRELRQAGRGLLNGHRGNTGKVYLQLLETGVEKFGTTISGSSPSLAKDRPPIGMGESLSKSGQDTFVPERLFQGASNPELSSREKWTTTSEPWALYQIVYLETRVFATVDTPIVFKPVCGYCHRSRCCKHIAWFRPWQIGSEQMVYFMVSLDQSIMRGLSVQFCMQAPAPKPNVWTTIQLVRNLKRRLIEGTLPTIVGHRVLIVVDVTADVTLTTTSAPQSSDGG</sequence>
<keyword evidence="2" id="KW-1185">Reference proteome</keyword>
<evidence type="ECO:0000313" key="1">
    <source>
        <dbReference type="EMBL" id="GAB0138045.1"/>
    </source>
</evidence>